<dbReference type="EC" id="2.3.-.-" evidence="3"/>
<evidence type="ECO:0000313" key="3">
    <source>
        <dbReference type="EMBL" id="XBM31541.1"/>
    </source>
</evidence>
<organism evidence="3">
    <name type="scientific">Enterobacter cloacae complex sp. Mu1197</name>
    <dbReference type="NCBI Taxonomy" id="3152302"/>
    <lineage>
        <taxon>Bacteria</taxon>
        <taxon>Pseudomonadati</taxon>
        <taxon>Pseudomonadota</taxon>
        <taxon>Gammaproteobacteria</taxon>
        <taxon>Enterobacterales</taxon>
        <taxon>Enterobacteriaceae</taxon>
        <taxon>Enterobacter</taxon>
        <taxon>Enterobacter cloacae complex</taxon>
    </lineage>
</organism>
<accession>A0AAU7FZM2</accession>
<dbReference type="AlphaFoldDB" id="A0AAU7FZM2"/>
<dbReference type="InterPro" id="IPR002656">
    <property type="entry name" value="Acyl_transf_3_dom"/>
</dbReference>
<dbReference type="EMBL" id="CP157375">
    <property type="protein sequence ID" value="XBM31541.1"/>
    <property type="molecule type" value="Genomic_DNA"/>
</dbReference>
<dbReference type="PANTHER" id="PTHR23028:SF53">
    <property type="entry name" value="ACYL_TRANSF_3 DOMAIN-CONTAINING PROTEIN"/>
    <property type="match status" value="1"/>
</dbReference>
<dbReference type="GO" id="GO:0009103">
    <property type="term" value="P:lipopolysaccharide biosynthetic process"/>
    <property type="evidence" value="ECO:0007669"/>
    <property type="project" value="TreeGrafter"/>
</dbReference>
<name>A0AAU7FZM2_9ENTR</name>
<feature type="transmembrane region" description="Helical" evidence="1">
    <location>
        <begin position="42"/>
        <end position="66"/>
    </location>
</feature>
<dbReference type="GO" id="GO:0016747">
    <property type="term" value="F:acyltransferase activity, transferring groups other than amino-acyl groups"/>
    <property type="evidence" value="ECO:0007669"/>
    <property type="project" value="InterPro"/>
</dbReference>
<feature type="transmembrane region" description="Helical" evidence="1">
    <location>
        <begin position="289"/>
        <end position="311"/>
    </location>
</feature>
<feature type="transmembrane region" description="Helical" evidence="1">
    <location>
        <begin position="326"/>
        <end position="346"/>
    </location>
</feature>
<feature type="transmembrane region" description="Helical" evidence="1">
    <location>
        <begin position="255"/>
        <end position="277"/>
    </location>
</feature>
<reference evidence="3" key="1">
    <citation type="submission" date="2024-05" db="EMBL/GenBank/DDBJ databases">
        <title>Copy number flexibility facilitates heteroresistance to increasing antibiotic pressure and threatens the beta-lactam pipeline.</title>
        <authorList>
            <person name="Choby J.E."/>
            <person name="Weiss D.S."/>
        </authorList>
    </citation>
    <scope>NUCLEOTIDE SEQUENCE</scope>
    <source>
        <strain evidence="3">Mu1197</strain>
    </source>
</reference>
<feature type="domain" description="Acyltransferase 3" evidence="2">
    <location>
        <begin position="5"/>
        <end position="341"/>
    </location>
</feature>
<feature type="transmembrane region" description="Helical" evidence="1">
    <location>
        <begin position="12"/>
        <end position="30"/>
    </location>
</feature>
<dbReference type="InterPro" id="IPR050879">
    <property type="entry name" value="Acyltransferase_3"/>
</dbReference>
<evidence type="ECO:0000256" key="1">
    <source>
        <dbReference type="SAM" id="Phobius"/>
    </source>
</evidence>
<gene>
    <name evidence="3" type="ORF">ABFV38_05370</name>
</gene>
<keyword evidence="3" id="KW-0012">Acyltransferase</keyword>
<keyword evidence="1" id="KW-1133">Transmembrane helix</keyword>
<protein>
    <submittedName>
        <fullName evidence="3">Acyltransferase</fullName>
        <ecNumber evidence="3">2.3.-.-</ecNumber>
    </submittedName>
</protein>
<keyword evidence="1" id="KW-0812">Transmembrane</keyword>
<evidence type="ECO:0000259" key="2">
    <source>
        <dbReference type="Pfam" id="PF01757"/>
    </source>
</evidence>
<sequence length="365" mass="42119">MKKNNDIEVLRAVGILYVIISHFPVFMPWNPSWHGWLFNHTYFWSGVDLFFAVSGFVIMKSIYPWVFSSEKDAYISATITFWIKRFYRLIPASWTFLLLTYLASIFFNSMGTLGVPSNNLADAIGQFFYLSNWRSYYCTAGQAACGLNNHYWSLSLEEQFYFILPIAILILRKNVVWFFAALIVIQFPTSRIPGEWLWLNRVDSMMWGCLIAMATETKFYQKIKPTSLKSIPYKVLIASVLLYSLAFFARGEIVSFNMGVVALVSASMVWISSYDEGLLFGKYISNNKVVLWIASRSYSIYLSHPLAYVLMMEYCKQTRGQLNNDAMFTIMFFGTLLTIALSELSFRFIESPLRKRGAQIVQPAR</sequence>
<dbReference type="PANTHER" id="PTHR23028">
    <property type="entry name" value="ACETYLTRANSFERASE"/>
    <property type="match status" value="1"/>
</dbReference>
<keyword evidence="1" id="KW-0472">Membrane</keyword>
<dbReference type="RefSeq" id="WP_235404725.1">
    <property type="nucleotide sequence ID" value="NZ_CP157375.1"/>
</dbReference>
<keyword evidence="3" id="KW-0808">Transferase</keyword>
<feature type="transmembrane region" description="Helical" evidence="1">
    <location>
        <begin position="86"/>
        <end position="107"/>
    </location>
</feature>
<proteinExistence type="predicted"/>
<dbReference type="Pfam" id="PF01757">
    <property type="entry name" value="Acyl_transf_3"/>
    <property type="match status" value="1"/>
</dbReference>
<feature type="transmembrane region" description="Helical" evidence="1">
    <location>
        <begin position="231"/>
        <end position="249"/>
    </location>
</feature>
<dbReference type="GO" id="GO:0016020">
    <property type="term" value="C:membrane"/>
    <property type="evidence" value="ECO:0007669"/>
    <property type="project" value="TreeGrafter"/>
</dbReference>
<feature type="transmembrane region" description="Helical" evidence="1">
    <location>
        <begin position="160"/>
        <end position="185"/>
    </location>
</feature>